<evidence type="ECO:0000313" key="2">
    <source>
        <dbReference type="Proteomes" id="UP001206925"/>
    </source>
</evidence>
<accession>A0AAD5GD02</accession>
<keyword evidence="2" id="KW-1185">Reference proteome</keyword>
<comment type="caution">
    <text evidence="1">The sequence shown here is derived from an EMBL/GenBank/DDBJ whole genome shotgun (WGS) entry which is preliminary data.</text>
</comment>
<gene>
    <name evidence="1" type="ORF">M8C21_021790</name>
</gene>
<protein>
    <submittedName>
        <fullName evidence="1">Uncharacterized protein</fullName>
    </submittedName>
</protein>
<dbReference type="Proteomes" id="UP001206925">
    <property type="component" value="Unassembled WGS sequence"/>
</dbReference>
<sequence>MIGSEASSPAVDRGPLTLSDMLPVQGSGDYSAMRGFIVHREGLGTLHIKKRGQIFYFHNHTEIGWKECDTYGFVCRVWLSSEKGNYNEGVYIRLAADYRHYALFIAFRVMI</sequence>
<proteinExistence type="predicted"/>
<dbReference type="AlphaFoldDB" id="A0AAD5GD02"/>
<evidence type="ECO:0000313" key="1">
    <source>
        <dbReference type="EMBL" id="KAI7737757.1"/>
    </source>
</evidence>
<organism evidence="1 2">
    <name type="scientific">Ambrosia artemisiifolia</name>
    <name type="common">Common ragweed</name>
    <dbReference type="NCBI Taxonomy" id="4212"/>
    <lineage>
        <taxon>Eukaryota</taxon>
        <taxon>Viridiplantae</taxon>
        <taxon>Streptophyta</taxon>
        <taxon>Embryophyta</taxon>
        <taxon>Tracheophyta</taxon>
        <taxon>Spermatophyta</taxon>
        <taxon>Magnoliopsida</taxon>
        <taxon>eudicotyledons</taxon>
        <taxon>Gunneridae</taxon>
        <taxon>Pentapetalae</taxon>
        <taxon>asterids</taxon>
        <taxon>campanulids</taxon>
        <taxon>Asterales</taxon>
        <taxon>Asteraceae</taxon>
        <taxon>Asteroideae</taxon>
        <taxon>Heliantheae alliance</taxon>
        <taxon>Heliantheae</taxon>
        <taxon>Ambrosia</taxon>
    </lineage>
</organism>
<dbReference type="EMBL" id="JAMZMK010008959">
    <property type="protein sequence ID" value="KAI7737757.1"/>
    <property type="molecule type" value="Genomic_DNA"/>
</dbReference>
<reference evidence="1" key="1">
    <citation type="submission" date="2022-06" db="EMBL/GenBank/DDBJ databases">
        <title>Uncovering the hologenomic basis of an extraordinary plant invasion.</title>
        <authorList>
            <person name="Bieker V.C."/>
            <person name="Martin M.D."/>
            <person name="Gilbert T."/>
            <person name="Hodgins K."/>
            <person name="Battlay P."/>
            <person name="Petersen B."/>
            <person name="Wilson J."/>
        </authorList>
    </citation>
    <scope>NUCLEOTIDE SEQUENCE</scope>
    <source>
        <strain evidence="1">AA19_3_7</strain>
        <tissue evidence="1">Leaf</tissue>
    </source>
</reference>
<name>A0AAD5GD02_AMBAR</name>